<dbReference type="Pfam" id="PF00732">
    <property type="entry name" value="GMC_oxred_N"/>
    <property type="match status" value="1"/>
</dbReference>
<dbReference type="InterPro" id="IPR036188">
    <property type="entry name" value="FAD/NAD-bd_sf"/>
</dbReference>
<organism evidence="6">
    <name type="scientific">Arion vulgaris</name>
    <dbReference type="NCBI Taxonomy" id="1028688"/>
    <lineage>
        <taxon>Eukaryota</taxon>
        <taxon>Metazoa</taxon>
        <taxon>Spiralia</taxon>
        <taxon>Lophotrochozoa</taxon>
        <taxon>Mollusca</taxon>
        <taxon>Gastropoda</taxon>
        <taxon>Heterobranchia</taxon>
        <taxon>Euthyneura</taxon>
        <taxon>Panpulmonata</taxon>
        <taxon>Eupulmonata</taxon>
        <taxon>Stylommatophora</taxon>
        <taxon>Helicina</taxon>
        <taxon>Arionoidea</taxon>
        <taxon>Arionidae</taxon>
        <taxon>Arion</taxon>
    </lineage>
</organism>
<comment type="similarity">
    <text evidence="2">Belongs to the GMC oxidoreductase family.</text>
</comment>
<evidence type="ECO:0000313" key="6">
    <source>
        <dbReference type="EMBL" id="CEK81636.1"/>
    </source>
</evidence>
<feature type="domain" description="Glucose-methanol-choline oxidoreductase N-terminal" evidence="5">
    <location>
        <begin position="109"/>
        <end position="123"/>
    </location>
</feature>
<dbReference type="SUPFAM" id="SSF51905">
    <property type="entry name" value="FAD/NAD(P)-binding domain"/>
    <property type="match status" value="1"/>
</dbReference>
<evidence type="ECO:0000256" key="4">
    <source>
        <dbReference type="ARBA" id="ARBA00022827"/>
    </source>
</evidence>
<dbReference type="AlphaFoldDB" id="A0A0B7ANQ3"/>
<keyword evidence="4" id="KW-0274">FAD</keyword>
<name>A0A0B7ANQ3_9EUPU</name>
<dbReference type="EMBL" id="HACG01034771">
    <property type="protein sequence ID" value="CEK81636.1"/>
    <property type="molecule type" value="Transcribed_RNA"/>
</dbReference>
<dbReference type="PANTHER" id="PTHR11552:SF147">
    <property type="entry name" value="CHOLINE DEHYDROGENASE, MITOCHONDRIAL"/>
    <property type="match status" value="1"/>
</dbReference>
<accession>A0A0B7ANQ3</accession>
<evidence type="ECO:0000259" key="5">
    <source>
        <dbReference type="PROSITE" id="PS00624"/>
    </source>
</evidence>
<dbReference type="GO" id="GO:0050660">
    <property type="term" value="F:flavin adenine dinucleotide binding"/>
    <property type="evidence" value="ECO:0007669"/>
    <property type="project" value="InterPro"/>
</dbReference>
<comment type="cofactor">
    <cofactor evidence="1">
        <name>FAD</name>
        <dbReference type="ChEBI" id="CHEBI:57692"/>
    </cofactor>
</comment>
<evidence type="ECO:0000256" key="3">
    <source>
        <dbReference type="ARBA" id="ARBA00022630"/>
    </source>
</evidence>
<sequence length="414" mass="46336">MKVSVPNTLALSNILVQAGQDLGLQISDPNGASLAGISHSQSHTFNGIRWSTSRGFLHPVLSRPNLHVRINTHVTKILLENKKAVGVEMIYGGRKEKVRVAKEVILSAGSIGSPHILMLSGIGPKNHLKQHGIPVVADLPVGDNLQDHLYYDFCVGINQSMTATRELQQSFLVQAQYKLFGTGVLSSSHYVEVLVFDNTGEESKKKNWPDLQIMFHETPSSMEGMRTFGYKDEIISDFRHRSTHKDYFECEPALLRPQSRGTIKLRSIDPFDYPIIDPDYLHAQEDVDLLVRGIKYCKRFVNSLSLQRLGAAVADKPGILCKEHEYDTDAYWGCMVRQTIHTIYHPSGTCKMGKSEDKTTVVDHRLRVHGIQGLRVADASIMPYITSANINAPVIMIGEKASHMIREDRANRKK</sequence>
<protein>
    <recommendedName>
        <fullName evidence="5">Glucose-methanol-choline oxidoreductase N-terminal domain-containing protein</fullName>
    </recommendedName>
</protein>
<dbReference type="InterPro" id="IPR012132">
    <property type="entry name" value="GMC_OxRdtase"/>
</dbReference>
<dbReference type="InterPro" id="IPR007867">
    <property type="entry name" value="GMC_OxRtase_C"/>
</dbReference>
<dbReference type="PANTHER" id="PTHR11552">
    <property type="entry name" value="GLUCOSE-METHANOL-CHOLINE GMC OXIDOREDUCTASE"/>
    <property type="match status" value="1"/>
</dbReference>
<reference evidence="6" key="1">
    <citation type="submission" date="2014-12" db="EMBL/GenBank/DDBJ databases">
        <title>Insight into the proteome of Arion vulgaris.</title>
        <authorList>
            <person name="Aradska J."/>
            <person name="Bulat T."/>
            <person name="Smidak R."/>
            <person name="Sarate P."/>
            <person name="Gangsoo J."/>
            <person name="Sialana F."/>
            <person name="Bilban M."/>
            <person name="Lubec G."/>
        </authorList>
    </citation>
    <scope>NUCLEOTIDE SEQUENCE</scope>
    <source>
        <tissue evidence="6">Skin</tissue>
    </source>
</reference>
<dbReference type="Gene3D" id="3.50.50.60">
    <property type="entry name" value="FAD/NAD(P)-binding domain"/>
    <property type="match status" value="1"/>
</dbReference>
<dbReference type="PROSITE" id="PS00624">
    <property type="entry name" value="GMC_OXRED_2"/>
    <property type="match status" value="1"/>
</dbReference>
<evidence type="ECO:0000256" key="1">
    <source>
        <dbReference type="ARBA" id="ARBA00001974"/>
    </source>
</evidence>
<dbReference type="GO" id="GO:0016614">
    <property type="term" value="F:oxidoreductase activity, acting on CH-OH group of donors"/>
    <property type="evidence" value="ECO:0007669"/>
    <property type="project" value="InterPro"/>
</dbReference>
<dbReference type="Gene3D" id="3.30.560.10">
    <property type="entry name" value="Glucose Oxidase, domain 3"/>
    <property type="match status" value="1"/>
</dbReference>
<dbReference type="SUPFAM" id="SSF54373">
    <property type="entry name" value="FAD-linked reductases, C-terminal domain"/>
    <property type="match status" value="1"/>
</dbReference>
<dbReference type="Pfam" id="PF05199">
    <property type="entry name" value="GMC_oxred_C"/>
    <property type="match status" value="1"/>
</dbReference>
<keyword evidence="3" id="KW-0285">Flavoprotein</keyword>
<proteinExistence type="inferred from homology"/>
<evidence type="ECO:0000256" key="2">
    <source>
        <dbReference type="ARBA" id="ARBA00010790"/>
    </source>
</evidence>
<gene>
    <name evidence="6" type="primary">ORF127094</name>
</gene>
<dbReference type="InterPro" id="IPR000172">
    <property type="entry name" value="GMC_OxRdtase_N"/>
</dbReference>